<keyword evidence="2" id="KW-1185">Reference proteome</keyword>
<gene>
    <name evidence="1" type="ORF">HMPREF1068_03712</name>
</gene>
<dbReference type="HOGENOM" id="CLU_2858430_0_0_10"/>
<accession>I9GEN1</accession>
<dbReference type="EMBL" id="AGXS01000025">
    <property type="protein sequence ID" value="EIY45059.1"/>
    <property type="molecule type" value="Genomic_DNA"/>
</dbReference>
<proteinExistence type="predicted"/>
<dbReference type="Proteomes" id="UP000003089">
    <property type="component" value="Unassembled WGS sequence"/>
</dbReference>
<evidence type="ECO:0000313" key="1">
    <source>
        <dbReference type="EMBL" id="EIY45059.1"/>
    </source>
</evidence>
<protein>
    <submittedName>
        <fullName evidence="1">Uncharacterized protein</fullName>
    </submittedName>
</protein>
<dbReference type="AlphaFoldDB" id="I9GEN1"/>
<name>I9GEN1_9BACE</name>
<comment type="caution">
    <text evidence="1">The sequence shown here is derived from an EMBL/GenBank/DDBJ whole genome shotgun (WGS) entry which is preliminary data.</text>
</comment>
<evidence type="ECO:0000313" key="2">
    <source>
        <dbReference type="Proteomes" id="UP000003089"/>
    </source>
</evidence>
<organism evidence="1 2">
    <name type="scientific">Bacteroides nordii CL02T12C05</name>
    <dbReference type="NCBI Taxonomy" id="997884"/>
    <lineage>
        <taxon>Bacteria</taxon>
        <taxon>Pseudomonadati</taxon>
        <taxon>Bacteroidota</taxon>
        <taxon>Bacteroidia</taxon>
        <taxon>Bacteroidales</taxon>
        <taxon>Bacteroidaceae</taxon>
        <taxon>Bacteroides</taxon>
    </lineage>
</organism>
<reference evidence="1 2" key="1">
    <citation type="submission" date="2012-02" db="EMBL/GenBank/DDBJ databases">
        <title>The Genome Sequence of Bacteroides nordii CL02T12C05.</title>
        <authorList>
            <consortium name="The Broad Institute Genome Sequencing Platform"/>
            <person name="Earl A."/>
            <person name="Ward D."/>
            <person name="Feldgarden M."/>
            <person name="Gevers D."/>
            <person name="Zitomersky N.L."/>
            <person name="Coyne M.J."/>
            <person name="Comstock L.E."/>
            <person name="Young S.K."/>
            <person name="Zeng Q."/>
            <person name="Gargeya S."/>
            <person name="Fitzgerald M."/>
            <person name="Haas B."/>
            <person name="Abouelleil A."/>
            <person name="Alvarado L."/>
            <person name="Arachchi H.M."/>
            <person name="Berlin A."/>
            <person name="Chapman S.B."/>
            <person name="Gearin G."/>
            <person name="Goldberg J."/>
            <person name="Griggs A."/>
            <person name="Gujja S."/>
            <person name="Hansen M."/>
            <person name="Heiman D."/>
            <person name="Howarth C."/>
            <person name="Larimer J."/>
            <person name="Lui A."/>
            <person name="MacDonald P.J.P."/>
            <person name="McCowen C."/>
            <person name="Montmayeur A."/>
            <person name="Murphy C."/>
            <person name="Neiman D."/>
            <person name="Pearson M."/>
            <person name="Priest M."/>
            <person name="Roberts A."/>
            <person name="Saif S."/>
            <person name="Shea T."/>
            <person name="Sisk P."/>
            <person name="Stolte C."/>
            <person name="Sykes S."/>
            <person name="Wortman J."/>
            <person name="Nusbaum C."/>
            <person name="Birren B."/>
        </authorList>
    </citation>
    <scope>NUCLEOTIDE SEQUENCE [LARGE SCALE GENOMIC DNA]</scope>
    <source>
        <strain evidence="1 2">CL02T12C05</strain>
    </source>
</reference>
<sequence>MQKCCMYILLLCDNLHILACAIHANPLVVLFCIRVLLVNKGYLCYKDSVLCFLVTSVKWTNCPG</sequence>